<feature type="non-terminal residue" evidence="1">
    <location>
        <position position="1"/>
    </location>
</feature>
<protein>
    <submittedName>
        <fullName evidence="1">Uncharacterized protein</fullName>
    </submittedName>
</protein>
<gene>
    <name evidence="1" type="ORF">LCGC14_2036950</name>
</gene>
<proteinExistence type="predicted"/>
<dbReference type="EMBL" id="LAZR01023813">
    <property type="protein sequence ID" value="KKL77229.1"/>
    <property type="molecule type" value="Genomic_DNA"/>
</dbReference>
<sequence>FSETTRAAGWTGLAASFLNNGLRQIEILMLVKKGSVTVTPKPDVQPAGVGDPVLEPATVLQGQVGLVDIEPATALLGAAGYHEGNRAEMPRLVGSSLATANAYMREKGAPPLSAYSGHWGATHFNMSS</sequence>
<name>A0A0F9ET74_9ZZZZ</name>
<evidence type="ECO:0000313" key="1">
    <source>
        <dbReference type="EMBL" id="KKL77229.1"/>
    </source>
</evidence>
<reference evidence="1" key="1">
    <citation type="journal article" date="2015" name="Nature">
        <title>Complex archaea that bridge the gap between prokaryotes and eukaryotes.</title>
        <authorList>
            <person name="Spang A."/>
            <person name="Saw J.H."/>
            <person name="Jorgensen S.L."/>
            <person name="Zaremba-Niedzwiedzka K."/>
            <person name="Martijn J."/>
            <person name="Lind A.E."/>
            <person name="van Eijk R."/>
            <person name="Schleper C."/>
            <person name="Guy L."/>
            <person name="Ettema T.J."/>
        </authorList>
    </citation>
    <scope>NUCLEOTIDE SEQUENCE</scope>
</reference>
<dbReference type="AlphaFoldDB" id="A0A0F9ET74"/>
<accession>A0A0F9ET74</accession>
<comment type="caution">
    <text evidence="1">The sequence shown here is derived from an EMBL/GenBank/DDBJ whole genome shotgun (WGS) entry which is preliminary data.</text>
</comment>
<organism evidence="1">
    <name type="scientific">marine sediment metagenome</name>
    <dbReference type="NCBI Taxonomy" id="412755"/>
    <lineage>
        <taxon>unclassified sequences</taxon>
        <taxon>metagenomes</taxon>
        <taxon>ecological metagenomes</taxon>
    </lineage>
</organism>